<proteinExistence type="predicted"/>
<name>A0A0F9D558_9ZZZZ</name>
<feature type="non-terminal residue" evidence="1">
    <location>
        <position position="1"/>
    </location>
</feature>
<dbReference type="AlphaFoldDB" id="A0A0F9D558"/>
<sequence length="44" mass="4977">ALNLNISKYSSGYHVEGCQANKDWRIIQACDCIVGDLIDLMNKY</sequence>
<organism evidence="1">
    <name type="scientific">marine sediment metagenome</name>
    <dbReference type="NCBI Taxonomy" id="412755"/>
    <lineage>
        <taxon>unclassified sequences</taxon>
        <taxon>metagenomes</taxon>
        <taxon>ecological metagenomes</taxon>
    </lineage>
</organism>
<reference evidence="1" key="1">
    <citation type="journal article" date="2015" name="Nature">
        <title>Complex archaea that bridge the gap between prokaryotes and eukaryotes.</title>
        <authorList>
            <person name="Spang A."/>
            <person name="Saw J.H."/>
            <person name="Jorgensen S.L."/>
            <person name="Zaremba-Niedzwiedzka K."/>
            <person name="Martijn J."/>
            <person name="Lind A.E."/>
            <person name="van Eijk R."/>
            <person name="Schleper C."/>
            <person name="Guy L."/>
            <person name="Ettema T.J."/>
        </authorList>
    </citation>
    <scope>NUCLEOTIDE SEQUENCE</scope>
</reference>
<dbReference type="EMBL" id="LAZR01033185">
    <property type="protein sequence ID" value="KKL48811.1"/>
    <property type="molecule type" value="Genomic_DNA"/>
</dbReference>
<comment type="caution">
    <text evidence="1">The sequence shown here is derived from an EMBL/GenBank/DDBJ whole genome shotgun (WGS) entry which is preliminary data.</text>
</comment>
<gene>
    <name evidence="1" type="ORF">LCGC14_2321730</name>
</gene>
<protein>
    <submittedName>
        <fullName evidence="1">Uncharacterized protein</fullName>
    </submittedName>
</protein>
<accession>A0A0F9D558</accession>
<evidence type="ECO:0000313" key="1">
    <source>
        <dbReference type="EMBL" id="KKL48811.1"/>
    </source>
</evidence>